<gene>
    <name evidence="1" type="ORF">O1611_g5835</name>
</gene>
<keyword evidence="2" id="KW-1185">Reference proteome</keyword>
<sequence length="646" mass="73216">MVGTHYLLQSTVSNALDYFEDQATGLSQQPINQADITSARRILQKPNPTEADREDVTNRIQKLLTSRVDLETTWLRAQFQNLYKDHVDQIELLEAIKALYDQGATLFTTNYDDLLENHCNVDAIDASDRRGLVSWRRGSRQAVFHPHGYWRNPNHIVLSAEQYWRVRNDAIIQETLQHVLATKTVLFVGCGGGLSDPNFGPLIQWAGEKNIGTSSSHYILLQRSEPNPVTQLPLTHLRAENFDDIPRFLKDLLDPASRREGMIYELPMDRERRRIHNWLAPVDQSTFLNDMTNLMGPNRFDRQVTQSQDVWTLNKPSRVRLAGPEGYGKTMFCASVIQNTLKECRLGTVNRTRDSLAYFFGVTYQPFETDSAVDHYDFNVFLRTVISQLSPPDVVFPSLQTLYTECTRYHPARLPTNAELQAVLLQILLHLDRPPAPRKGSAVPPGNTYLVIDELDTLQPSMRTEYSRFIKLLASQPFEHLHLLVSAARPSTVGIDPPPRPGPGRRSRKRGRRGGHKLFDTIAPVPAATPTNWAEVTLDMASTAIALVEWLRDRFLNDPSLAPFSNIRHEVIAYIQRRSQNMRWVYWKLNELSHIEGADALDDNALRHEALAILGANDRSSSSSSSHSDHGGRGRRSKRARAGSLP</sequence>
<accession>A0ACC2JKB2</accession>
<evidence type="ECO:0000313" key="2">
    <source>
        <dbReference type="Proteomes" id="UP001153332"/>
    </source>
</evidence>
<name>A0ACC2JKB2_9PEZI</name>
<organism evidence="1 2">
    <name type="scientific">Lasiodiplodia mahajangana</name>
    <dbReference type="NCBI Taxonomy" id="1108764"/>
    <lineage>
        <taxon>Eukaryota</taxon>
        <taxon>Fungi</taxon>
        <taxon>Dikarya</taxon>
        <taxon>Ascomycota</taxon>
        <taxon>Pezizomycotina</taxon>
        <taxon>Dothideomycetes</taxon>
        <taxon>Dothideomycetes incertae sedis</taxon>
        <taxon>Botryosphaeriales</taxon>
        <taxon>Botryosphaeriaceae</taxon>
        <taxon>Lasiodiplodia</taxon>
    </lineage>
</organism>
<dbReference type="EMBL" id="JAPUUL010001296">
    <property type="protein sequence ID" value="KAJ8127802.1"/>
    <property type="molecule type" value="Genomic_DNA"/>
</dbReference>
<evidence type="ECO:0000313" key="1">
    <source>
        <dbReference type="EMBL" id="KAJ8127802.1"/>
    </source>
</evidence>
<reference evidence="1" key="1">
    <citation type="submission" date="2022-12" db="EMBL/GenBank/DDBJ databases">
        <title>Genome Sequence of Lasiodiplodia mahajangana.</title>
        <authorList>
            <person name="Buettner E."/>
        </authorList>
    </citation>
    <scope>NUCLEOTIDE SEQUENCE</scope>
    <source>
        <strain evidence="1">VT137</strain>
    </source>
</reference>
<protein>
    <submittedName>
        <fullName evidence="1">Uncharacterized protein</fullName>
    </submittedName>
</protein>
<dbReference type="Proteomes" id="UP001153332">
    <property type="component" value="Unassembled WGS sequence"/>
</dbReference>
<comment type="caution">
    <text evidence="1">The sequence shown here is derived from an EMBL/GenBank/DDBJ whole genome shotgun (WGS) entry which is preliminary data.</text>
</comment>
<proteinExistence type="predicted"/>